<gene>
    <name evidence="5" type="ORF">AT959_11140</name>
</gene>
<dbReference type="InterPro" id="IPR012827">
    <property type="entry name" value="Hemerythrin_metal-bd"/>
</dbReference>
<sequence length="137" mass="15739">MKNSNDACQLALRRKALDKSHDELAELLLKLRDPEDGNMSIPTIANNFCLLIELATRHFQEQERYLARIDFPDTLHHQELHDQILSNAANMCASLLSGELGEIEMLRRRAVKIFEDHLRTEDRKIADFTAPGSTRKN</sequence>
<dbReference type="InterPro" id="IPR012312">
    <property type="entry name" value="Hemerythrin-like"/>
</dbReference>
<evidence type="ECO:0000259" key="4">
    <source>
        <dbReference type="Pfam" id="PF01814"/>
    </source>
</evidence>
<proteinExistence type="inferred from homology"/>
<dbReference type="SUPFAM" id="SSF47188">
    <property type="entry name" value="Hemerythrin-like"/>
    <property type="match status" value="1"/>
</dbReference>
<organism evidence="5 6">
    <name type="scientific">Dechloromonas denitrificans</name>
    <dbReference type="NCBI Taxonomy" id="281362"/>
    <lineage>
        <taxon>Bacteria</taxon>
        <taxon>Pseudomonadati</taxon>
        <taxon>Pseudomonadota</taxon>
        <taxon>Betaproteobacteria</taxon>
        <taxon>Rhodocyclales</taxon>
        <taxon>Azonexaceae</taxon>
        <taxon>Dechloromonas</taxon>
    </lineage>
</organism>
<name>A0A133XG70_9RHOO</name>
<dbReference type="InterPro" id="IPR035938">
    <property type="entry name" value="Hemerythrin-like_sf"/>
</dbReference>
<keyword evidence="2" id="KW-0479">Metal-binding</keyword>
<dbReference type="PROSITE" id="PS00550">
    <property type="entry name" value="HEMERYTHRINS"/>
    <property type="match status" value="1"/>
</dbReference>
<reference evidence="5 6" key="1">
    <citation type="submission" date="2015-12" db="EMBL/GenBank/DDBJ databases">
        <title>Nitrous oxide reduction kinetics distinguish bacteria harboring typical versus atypical NosZ.</title>
        <authorList>
            <person name="Yoon S."/>
            <person name="Nissen S."/>
            <person name="Park D."/>
            <person name="Sanford R.A."/>
            <person name="Loeffler F.E."/>
        </authorList>
    </citation>
    <scope>NUCLEOTIDE SEQUENCE [LARGE SCALE GENOMIC DNA]</scope>
    <source>
        <strain evidence="5 6">ATCC BAA-841</strain>
    </source>
</reference>
<dbReference type="InterPro" id="IPR016131">
    <property type="entry name" value="Haemerythrin_Fe_BS"/>
</dbReference>
<comment type="caution">
    <text evidence="5">The sequence shown here is derived from an EMBL/GenBank/DDBJ whole genome shotgun (WGS) entry which is preliminary data.</text>
</comment>
<accession>A0A133XG70</accession>
<dbReference type="Gene3D" id="1.20.120.50">
    <property type="entry name" value="Hemerythrin-like"/>
    <property type="match status" value="1"/>
</dbReference>
<dbReference type="Proteomes" id="UP000070186">
    <property type="component" value="Unassembled WGS sequence"/>
</dbReference>
<evidence type="ECO:0000256" key="3">
    <source>
        <dbReference type="ARBA" id="ARBA00023004"/>
    </source>
</evidence>
<dbReference type="EMBL" id="LODL01000021">
    <property type="protein sequence ID" value="KXB29948.1"/>
    <property type="molecule type" value="Genomic_DNA"/>
</dbReference>
<dbReference type="GO" id="GO:0046872">
    <property type="term" value="F:metal ion binding"/>
    <property type="evidence" value="ECO:0007669"/>
    <property type="project" value="UniProtKB-KW"/>
</dbReference>
<dbReference type="RefSeq" id="WP_066883093.1">
    <property type="nucleotide sequence ID" value="NZ_LODL01000021.1"/>
</dbReference>
<evidence type="ECO:0000256" key="1">
    <source>
        <dbReference type="ARBA" id="ARBA00010587"/>
    </source>
</evidence>
<feature type="domain" description="Hemerythrin-like" evidence="4">
    <location>
        <begin position="16"/>
        <end position="126"/>
    </location>
</feature>
<dbReference type="NCBIfam" id="TIGR02481">
    <property type="entry name" value="hemeryth_dom"/>
    <property type="match status" value="1"/>
</dbReference>
<protein>
    <recommendedName>
        <fullName evidence="4">Hemerythrin-like domain-containing protein</fullName>
    </recommendedName>
</protein>
<evidence type="ECO:0000313" key="6">
    <source>
        <dbReference type="Proteomes" id="UP000070186"/>
    </source>
</evidence>
<dbReference type="STRING" id="281362.AT959_11140"/>
<evidence type="ECO:0000313" key="5">
    <source>
        <dbReference type="EMBL" id="KXB29948.1"/>
    </source>
</evidence>
<evidence type="ECO:0000256" key="2">
    <source>
        <dbReference type="ARBA" id="ARBA00022723"/>
    </source>
</evidence>
<keyword evidence="3" id="KW-0408">Iron</keyword>
<dbReference type="CDD" id="cd12107">
    <property type="entry name" value="Hemerythrin"/>
    <property type="match status" value="1"/>
</dbReference>
<keyword evidence="6" id="KW-1185">Reference proteome</keyword>
<dbReference type="AlphaFoldDB" id="A0A133XG70"/>
<dbReference type="Pfam" id="PF01814">
    <property type="entry name" value="Hemerythrin"/>
    <property type="match status" value="1"/>
</dbReference>
<comment type="similarity">
    <text evidence="1">Belongs to the hemerythrin family.</text>
</comment>